<dbReference type="SUPFAM" id="SSF52540">
    <property type="entry name" value="P-loop containing nucleoside triphosphate hydrolases"/>
    <property type="match status" value="1"/>
</dbReference>
<dbReference type="SMART" id="SM00175">
    <property type="entry name" value="RAB"/>
    <property type="match status" value="1"/>
</dbReference>
<sequence>MPFNRHPPPPPDPFAPPPPRRPFDGPPPDPFAPPPPPRPFDGPPPDPFSPPPRPFYSPPPDPYAPPPPPRAFVTKFIYEMMIPSRNVSGDRILDVMKFLHPKLGNKADLRHLRVVATEDAKGFAERERTFFMETSVLESMNVENTFIEVLALIYRVVSRKTLDVGVSK</sequence>
<protein>
    <submittedName>
        <fullName evidence="2">Uncharacterized protein</fullName>
    </submittedName>
</protein>
<dbReference type="Gene3D" id="3.40.50.300">
    <property type="entry name" value="P-loop containing nucleotide triphosphate hydrolases"/>
    <property type="match status" value="1"/>
</dbReference>
<dbReference type="GO" id="GO:0005525">
    <property type="term" value="F:GTP binding"/>
    <property type="evidence" value="ECO:0007669"/>
    <property type="project" value="InterPro"/>
</dbReference>
<name>A0A5N5JF91_9ROSI</name>
<feature type="region of interest" description="Disordered" evidence="1">
    <location>
        <begin position="1"/>
        <end position="67"/>
    </location>
</feature>
<dbReference type="GO" id="GO:0003924">
    <property type="term" value="F:GTPase activity"/>
    <property type="evidence" value="ECO:0007669"/>
    <property type="project" value="InterPro"/>
</dbReference>
<organism evidence="2 3">
    <name type="scientific">Salix brachista</name>
    <dbReference type="NCBI Taxonomy" id="2182728"/>
    <lineage>
        <taxon>Eukaryota</taxon>
        <taxon>Viridiplantae</taxon>
        <taxon>Streptophyta</taxon>
        <taxon>Embryophyta</taxon>
        <taxon>Tracheophyta</taxon>
        <taxon>Spermatophyta</taxon>
        <taxon>Magnoliopsida</taxon>
        <taxon>eudicotyledons</taxon>
        <taxon>Gunneridae</taxon>
        <taxon>Pentapetalae</taxon>
        <taxon>rosids</taxon>
        <taxon>fabids</taxon>
        <taxon>Malpighiales</taxon>
        <taxon>Salicaceae</taxon>
        <taxon>Saliceae</taxon>
        <taxon>Salix</taxon>
    </lineage>
</organism>
<dbReference type="Pfam" id="PF00071">
    <property type="entry name" value="Ras"/>
    <property type="match status" value="1"/>
</dbReference>
<evidence type="ECO:0000256" key="1">
    <source>
        <dbReference type="SAM" id="MobiDB-lite"/>
    </source>
</evidence>
<proteinExistence type="predicted"/>
<dbReference type="Proteomes" id="UP000326939">
    <property type="component" value="Chromosome 17"/>
</dbReference>
<dbReference type="PANTHER" id="PTHR47979">
    <property type="entry name" value="DRAB11-RELATED"/>
    <property type="match status" value="1"/>
</dbReference>
<dbReference type="InterPro" id="IPR050209">
    <property type="entry name" value="Rab_GTPases_membrane_traffic"/>
</dbReference>
<evidence type="ECO:0000313" key="2">
    <source>
        <dbReference type="EMBL" id="KAB5516634.1"/>
    </source>
</evidence>
<keyword evidence="3" id="KW-1185">Reference proteome</keyword>
<comment type="caution">
    <text evidence="2">The sequence shown here is derived from an EMBL/GenBank/DDBJ whole genome shotgun (WGS) entry which is preliminary data.</text>
</comment>
<dbReference type="InterPro" id="IPR001806">
    <property type="entry name" value="Small_GTPase"/>
</dbReference>
<dbReference type="InterPro" id="IPR027417">
    <property type="entry name" value="P-loop_NTPase"/>
</dbReference>
<evidence type="ECO:0000313" key="3">
    <source>
        <dbReference type="Proteomes" id="UP000326939"/>
    </source>
</evidence>
<reference evidence="3" key="1">
    <citation type="journal article" date="2019" name="Gigascience">
        <title>De novo genome assembly of the endangered Acer yangbiense, a plant species with extremely small populations endemic to Yunnan Province, China.</title>
        <authorList>
            <person name="Yang J."/>
            <person name="Wariss H.M."/>
            <person name="Tao L."/>
            <person name="Zhang R."/>
            <person name="Yun Q."/>
            <person name="Hollingsworth P."/>
            <person name="Dao Z."/>
            <person name="Luo G."/>
            <person name="Guo H."/>
            <person name="Ma Y."/>
            <person name="Sun W."/>
        </authorList>
    </citation>
    <scope>NUCLEOTIDE SEQUENCE [LARGE SCALE GENOMIC DNA]</scope>
    <source>
        <strain evidence="3">cv. br00</strain>
    </source>
</reference>
<accession>A0A5N5JF91</accession>
<dbReference type="AlphaFoldDB" id="A0A5N5JF91"/>
<gene>
    <name evidence="2" type="ORF">DKX38_027282</name>
</gene>
<dbReference type="EMBL" id="VDCV01000017">
    <property type="protein sequence ID" value="KAB5516634.1"/>
    <property type="molecule type" value="Genomic_DNA"/>
</dbReference>